<dbReference type="PANTHER" id="PTHR23063">
    <property type="entry name" value="PHOSPHOLIPID ACYLTRANSFERASE"/>
    <property type="match status" value="1"/>
</dbReference>
<evidence type="ECO:0000256" key="7">
    <source>
        <dbReference type="ARBA" id="ARBA00023315"/>
    </source>
</evidence>
<dbReference type="Pfam" id="PF01553">
    <property type="entry name" value="Acyltransferase"/>
    <property type="match status" value="1"/>
</dbReference>
<keyword evidence="7 10" id="KW-0012">Acyltransferase</keyword>
<sequence>MPLLIVLSLGLLLSILVRFVELPLCQSRRPVTSFVTVLVCRCSLRFIGLRVRVVGEPIRGPGAILANHSSWLDILVLNSRQRLVFVSKSEVAAWPGIGHLARATGTLFIRREARGEVTAQARALSDRVAAGQTIALFPEGTSTDNRRVLPFKPSLLAGLLSKDLPDDLTLQPVTLWYEAPLGQDPRFYAWYGSMDFGPHALAVLAASHRGVVHVTYHAPIPVAGRERKSLAAEAEASVRGALPGREEQISTDGIVQGPEAGDRIAGVPYLRSEGEEVGHR</sequence>
<dbReference type="SUPFAM" id="SSF69593">
    <property type="entry name" value="Glycerol-3-phosphate (1)-acyltransferase"/>
    <property type="match status" value="1"/>
</dbReference>
<evidence type="ECO:0000259" key="9">
    <source>
        <dbReference type="SMART" id="SM00563"/>
    </source>
</evidence>
<dbReference type="GO" id="GO:0016746">
    <property type="term" value="F:acyltransferase activity"/>
    <property type="evidence" value="ECO:0007669"/>
    <property type="project" value="UniProtKB-KW"/>
</dbReference>
<dbReference type="InterPro" id="IPR002123">
    <property type="entry name" value="Plipid/glycerol_acylTrfase"/>
</dbReference>
<dbReference type="OrthoDB" id="9806880at2"/>
<dbReference type="EMBL" id="VDFU01000005">
    <property type="protein sequence ID" value="TNC51212.1"/>
    <property type="molecule type" value="Genomic_DNA"/>
</dbReference>
<feature type="region of interest" description="Disordered" evidence="8">
    <location>
        <begin position="245"/>
        <end position="280"/>
    </location>
</feature>
<dbReference type="CDD" id="cd07989">
    <property type="entry name" value="LPLAT_AGPAT-like"/>
    <property type="match status" value="1"/>
</dbReference>
<proteinExistence type="predicted"/>
<dbReference type="Proteomes" id="UP000305887">
    <property type="component" value="Unassembled WGS sequence"/>
</dbReference>
<dbReference type="GO" id="GO:0006629">
    <property type="term" value="P:lipid metabolic process"/>
    <property type="evidence" value="ECO:0007669"/>
    <property type="project" value="UniProtKB-KW"/>
</dbReference>
<comment type="caution">
    <text evidence="10">The sequence shown here is derived from an EMBL/GenBank/DDBJ whole genome shotgun (WGS) entry which is preliminary data.</text>
</comment>
<feature type="domain" description="Phospholipid/glycerol acyltransferase" evidence="9">
    <location>
        <begin position="62"/>
        <end position="178"/>
    </location>
</feature>
<keyword evidence="2 10" id="KW-0808">Transferase</keyword>
<keyword evidence="11" id="KW-1185">Reference proteome</keyword>
<evidence type="ECO:0000256" key="8">
    <source>
        <dbReference type="SAM" id="MobiDB-lite"/>
    </source>
</evidence>
<dbReference type="GO" id="GO:0016020">
    <property type="term" value="C:membrane"/>
    <property type="evidence" value="ECO:0007669"/>
    <property type="project" value="UniProtKB-SubCell"/>
</dbReference>
<evidence type="ECO:0000256" key="4">
    <source>
        <dbReference type="ARBA" id="ARBA00022989"/>
    </source>
</evidence>
<evidence type="ECO:0000256" key="5">
    <source>
        <dbReference type="ARBA" id="ARBA00023098"/>
    </source>
</evidence>
<organism evidence="10 11">
    <name type="scientific">Rubellimicrobium rubrum</name>
    <dbReference type="NCBI Taxonomy" id="2585369"/>
    <lineage>
        <taxon>Bacteria</taxon>
        <taxon>Pseudomonadati</taxon>
        <taxon>Pseudomonadota</taxon>
        <taxon>Alphaproteobacteria</taxon>
        <taxon>Rhodobacterales</taxon>
        <taxon>Roseobacteraceae</taxon>
        <taxon>Rubellimicrobium</taxon>
    </lineage>
</organism>
<gene>
    <name evidence="10" type="ORF">FHG66_06615</name>
</gene>
<dbReference type="RefSeq" id="WP_139075954.1">
    <property type="nucleotide sequence ID" value="NZ_VDFU01000005.1"/>
</dbReference>
<accession>A0A5C4N3V8</accession>
<evidence type="ECO:0000256" key="6">
    <source>
        <dbReference type="ARBA" id="ARBA00023136"/>
    </source>
</evidence>
<evidence type="ECO:0000256" key="1">
    <source>
        <dbReference type="ARBA" id="ARBA00004370"/>
    </source>
</evidence>
<protein>
    <submittedName>
        <fullName evidence="10">1-acyl-sn-glycerol-3-phosphate acyltransferase</fullName>
    </submittedName>
</protein>
<comment type="subcellular location">
    <subcellularLocation>
        <location evidence="1">Membrane</location>
    </subcellularLocation>
</comment>
<keyword evidence="5" id="KW-0443">Lipid metabolism</keyword>
<evidence type="ECO:0000313" key="11">
    <source>
        <dbReference type="Proteomes" id="UP000305887"/>
    </source>
</evidence>
<name>A0A5C4N3V8_9RHOB</name>
<evidence type="ECO:0000313" key="10">
    <source>
        <dbReference type="EMBL" id="TNC51212.1"/>
    </source>
</evidence>
<evidence type="ECO:0000256" key="2">
    <source>
        <dbReference type="ARBA" id="ARBA00022679"/>
    </source>
</evidence>
<dbReference type="SMART" id="SM00563">
    <property type="entry name" value="PlsC"/>
    <property type="match status" value="1"/>
</dbReference>
<evidence type="ECO:0000256" key="3">
    <source>
        <dbReference type="ARBA" id="ARBA00022692"/>
    </source>
</evidence>
<keyword evidence="6" id="KW-0472">Membrane</keyword>
<reference evidence="10 11" key="1">
    <citation type="submission" date="2019-06" db="EMBL/GenBank/DDBJ databases">
        <title>YIM 131921 draft genome.</title>
        <authorList>
            <person name="Jiang L."/>
        </authorList>
    </citation>
    <scope>NUCLEOTIDE SEQUENCE [LARGE SCALE GENOMIC DNA]</scope>
    <source>
        <strain evidence="10 11">YIM 131921</strain>
    </source>
</reference>
<dbReference type="PANTHER" id="PTHR23063:SF52">
    <property type="entry name" value="LYSOPHOSPHATIDYLCHOLINE ACYLTRANSFERASE"/>
    <property type="match status" value="1"/>
</dbReference>
<keyword evidence="4" id="KW-1133">Transmembrane helix</keyword>
<keyword evidence="3" id="KW-0812">Transmembrane</keyword>
<dbReference type="AlphaFoldDB" id="A0A5C4N3V8"/>